<evidence type="ECO:0000313" key="2">
    <source>
        <dbReference type="EMBL" id="RXK38389.1"/>
    </source>
</evidence>
<protein>
    <submittedName>
        <fullName evidence="2">Uncharacterized protein</fullName>
    </submittedName>
</protein>
<evidence type="ECO:0000313" key="3">
    <source>
        <dbReference type="Proteomes" id="UP000289152"/>
    </source>
</evidence>
<name>A0A4Q1BKU8_TREME</name>
<dbReference type="InParanoid" id="A0A4Q1BKU8"/>
<accession>A0A4Q1BKU8</accession>
<evidence type="ECO:0000256" key="1">
    <source>
        <dbReference type="SAM" id="SignalP"/>
    </source>
</evidence>
<gene>
    <name evidence="2" type="ORF">M231_04298</name>
</gene>
<feature type="signal peptide" evidence="1">
    <location>
        <begin position="1"/>
        <end position="22"/>
    </location>
</feature>
<sequence length="119" mass="12964">MFVKYIVALLPLMAFAAPTVDSSVTTVSDYKVAGIVVIKPAGYSDSEFVTKFVGECLAKDTKSVYSVQKSITYEDRYTLACAGAIEVDKVYQYNGKTYAKEVCTEIGAIIVKSVTVTYN</sequence>
<organism evidence="2 3">
    <name type="scientific">Tremella mesenterica</name>
    <name type="common">Jelly fungus</name>
    <dbReference type="NCBI Taxonomy" id="5217"/>
    <lineage>
        <taxon>Eukaryota</taxon>
        <taxon>Fungi</taxon>
        <taxon>Dikarya</taxon>
        <taxon>Basidiomycota</taxon>
        <taxon>Agaricomycotina</taxon>
        <taxon>Tremellomycetes</taxon>
        <taxon>Tremellales</taxon>
        <taxon>Tremellaceae</taxon>
        <taxon>Tremella</taxon>
    </lineage>
</organism>
<reference evidence="2 3" key="1">
    <citation type="submission" date="2016-06" db="EMBL/GenBank/DDBJ databases">
        <title>Evolution of pathogenesis and genome organization in the Tremellales.</title>
        <authorList>
            <person name="Cuomo C."/>
            <person name="Litvintseva A."/>
            <person name="Heitman J."/>
            <person name="Chen Y."/>
            <person name="Sun S."/>
            <person name="Springer D."/>
            <person name="Dromer F."/>
            <person name="Young S."/>
            <person name="Zeng Q."/>
            <person name="Chapman S."/>
            <person name="Gujja S."/>
            <person name="Saif S."/>
            <person name="Birren B."/>
        </authorList>
    </citation>
    <scope>NUCLEOTIDE SEQUENCE [LARGE SCALE GENOMIC DNA]</scope>
    <source>
        <strain evidence="2 3">ATCC 28783</strain>
    </source>
</reference>
<dbReference type="VEuPathDB" id="FungiDB:TREMEDRAFT_59218"/>
<comment type="caution">
    <text evidence="2">The sequence shown here is derived from an EMBL/GenBank/DDBJ whole genome shotgun (WGS) entry which is preliminary data.</text>
</comment>
<feature type="chain" id="PRO_5020206525" evidence="1">
    <location>
        <begin position="23"/>
        <end position="119"/>
    </location>
</feature>
<dbReference type="AlphaFoldDB" id="A0A4Q1BKU8"/>
<proteinExistence type="predicted"/>
<keyword evidence="1" id="KW-0732">Signal</keyword>
<dbReference type="EMBL" id="SDIL01000048">
    <property type="protein sequence ID" value="RXK38389.1"/>
    <property type="molecule type" value="Genomic_DNA"/>
</dbReference>
<dbReference type="Proteomes" id="UP000289152">
    <property type="component" value="Unassembled WGS sequence"/>
</dbReference>
<keyword evidence="3" id="KW-1185">Reference proteome</keyword>